<organism evidence="1 2">
    <name type="scientific">Chaetomium tenue</name>
    <dbReference type="NCBI Taxonomy" id="1854479"/>
    <lineage>
        <taxon>Eukaryota</taxon>
        <taxon>Fungi</taxon>
        <taxon>Dikarya</taxon>
        <taxon>Ascomycota</taxon>
        <taxon>Pezizomycotina</taxon>
        <taxon>Sordariomycetes</taxon>
        <taxon>Sordariomycetidae</taxon>
        <taxon>Sordariales</taxon>
        <taxon>Chaetomiaceae</taxon>
        <taxon>Chaetomium</taxon>
    </lineage>
</organism>
<reference evidence="1 2" key="1">
    <citation type="journal article" date="2021" name="Nat. Commun.">
        <title>Genetic determinants of endophytism in the Arabidopsis root mycobiome.</title>
        <authorList>
            <person name="Mesny F."/>
            <person name="Miyauchi S."/>
            <person name="Thiergart T."/>
            <person name="Pickel B."/>
            <person name="Atanasova L."/>
            <person name="Karlsson M."/>
            <person name="Huettel B."/>
            <person name="Barry K.W."/>
            <person name="Haridas S."/>
            <person name="Chen C."/>
            <person name="Bauer D."/>
            <person name="Andreopoulos W."/>
            <person name="Pangilinan J."/>
            <person name="LaButti K."/>
            <person name="Riley R."/>
            <person name="Lipzen A."/>
            <person name="Clum A."/>
            <person name="Drula E."/>
            <person name="Henrissat B."/>
            <person name="Kohler A."/>
            <person name="Grigoriev I.V."/>
            <person name="Martin F.M."/>
            <person name="Hacquard S."/>
        </authorList>
    </citation>
    <scope>NUCLEOTIDE SEQUENCE [LARGE SCALE GENOMIC DNA]</scope>
    <source>
        <strain evidence="1 2">MPI-SDFR-AT-0079</strain>
    </source>
</reference>
<evidence type="ECO:0000313" key="1">
    <source>
        <dbReference type="EMBL" id="KAH6641200.1"/>
    </source>
</evidence>
<dbReference type="Proteomes" id="UP000724584">
    <property type="component" value="Unassembled WGS sequence"/>
</dbReference>
<name>A0ACB7PI44_9PEZI</name>
<comment type="caution">
    <text evidence="1">The sequence shown here is derived from an EMBL/GenBank/DDBJ whole genome shotgun (WGS) entry which is preliminary data.</text>
</comment>
<accession>A0ACB7PI44</accession>
<protein>
    <submittedName>
        <fullName evidence="1">Acyl-CoA N-acyltransferase</fullName>
    </submittedName>
</protein>
<dbReference type="EMBL" id="JAGIZQ010000002">
    <property type="protein sequence ID" value="KAH6641200.1"/>
    <property type="molecule type" value="Genomic_DNA"/>
</dbReference>
<keyword evidence="2" id="KW-1185">Reference proteome</keyword>
<evidence type="ECO:0000313" key="2">
    <source>
        <dbReference type="Proteomes" id="UP000724584"/>
    </source>
</evidence>
<gene>
    <name evidence="1" type="ORF">F5144DRAFT_506265</name>
</gene>
<sequence>MAPQPTLRPSTPADITPCAAIAYAAFQPSALIRQMAPISDEVELGFWTAIVAAAFKDANTHLVVADDAASGEVLGFAKWVFVGEGDALPGIARNVLGGLVGDKELAKAYFGAQAQQHERFMGGRAHWYLELISTKPEIKGLGTGRKLVQWGVEKVDGDGVEAYLEASPQGRGLFERFGFEIVEKLVYLDEGYVECSMVRAAKGKGE</sequence>
<proteinExistence type="predicted"/>